<evidence type="ECO:0000313" key="5">
    <source>
        <dbReference type="Proteomes" id="UP001420932"/>
    </source>
</evidence>
<keyword evidence="2" id="KW-0813">Transport</keyword>
<dbReference type="GO" id="GO:0015144">
    <property type="term" value="F:carbohydrate transmembrane transporter activity"/>
    <property type="evidence" value="ECO:0007669"/>
    <property type="project" value="InterPro"/>
</dbReference>
<dbReference type="Proteomes" id="UP001420932">
    <property type="component" value="Unassembled WGS sequence"/>
</dbReference>
<keyword evidence="5" id="KW-1185">Reference proteome</keyword>
<dbReference type="PANTHER" id="PTHR23500">
    <property type="entry name" value="SOLUTE CARRIER FAMILY 2, FACILITATED GLUCOSE TRANSPORTER"/>
    <property type="match status" value="1"/>
</dbReference>
<evidence type="ECO:0000256" key="2">
    <source>
        <dbReference type="ARBA" id="ARBA00022448"/>
    </source>
</evidence>
<dbReference type="EMBL" id="JBBNAF010000012">
    <property type="protein sequence ID" value="KAK9092396.1"/>
    <property type="molecule type" value="Genomic_DNA"/>
</dbReference>
<keyword evidence="3" id="KW-0812">Transmembrane</keyword>
<evidence type="ECO:0000313" key="4">
    <source>
        <dbReference type="EMBL" id="KAK9092396.1"/>
    </source>
</evidence>
<protein>
    <submittedName>
        <fullName evidence="4">Uncharacterized protein</fullName>
    </submittedName>
</protein>
<evidence type="ECO:0000256" key="3">
    <source>
        <dbReference type="SAM" id="Phobius"/>
    </source>
</evidence>
<proteinExistence type="inferred from homology"/>
<comment type="similarity">
    <text evidence="1">Belongs to the major facilitator superfamily. Sugar transporter (TC 2.A.1.1) family.</text>
</comment>
<gene>
    <name evidence="4" type="ORF">Syun_027307</name>
</gene>
<accession>A0AAP0EFF2</accession>
<feature type="transmembrane region" description="Helical" evidence="3">
    <location>
        <begin position="26"/>
        <end position="47"/>
    </location>
</feature>
<dbReference type="InterPro" id="IPR045262">
    <property type="entry name" value="STP/PLT_plant"/>
</dbReference>
<dbReference type="PANTHER" id="PTHR23500:SF574">
    <property type="entry name" value="SUGAR TRANSPORT PROTEIN 1"/>
    <property type="match status" value="1"/>
</dbReference>
<keyword evidence="3" id="KW-0472">Membrane</keyword>
<keyword evidence="3" id="KW-1133">Transmembrane helix</keyword>
<comment type="caution">
    <text evidence="4">The sequence shown here is derived from an EMBL/GenBank/DDBJ whole genome shotgun (WGS) entry which is preliminary data.</text>
</comment>
<sequence length="250" mass="27381">MAGGGGVVIVSSTANRPNKEYPGCRFTTSFVFFACSVAACGGLMFGYDIGVSGGVTAMSASFLDMYNKKEQGIASSNDQYCKFDSHKLTFFTSSDLYLAALINADAFHFSMIIYVGRILLGGIIFKLVITSGNIFGANLINYSSNKIEVVDAVPAAIVCLVGSMCHIPDTPNSMIERGVSEEYEKKNLQSGRDLDIHQEYYQDLCEPRGAYASEANKLQYQVVDDLLPTPHRDQFHHVLHSDSLPNSRRL</sequence>
<evidence type="ECO:0000256" key="1">
    <source>
        <dbReference type="ARBA" id="ARBA00010992"/>
    </source>
</evidence>
<dbReference type="AlphaFoldDB" id="A0AAP0EFF2"/>
<name>A0AAP0EFF2_9MAGN</name>
<organism evidence="4 5">
    <name type="scientific">Stephania yunnanensis</name>
    <dbReference type="NCBI Taxonomy" id="152371"/>
    <lineage>
        <taxon>Eukaryota</taxon>
        <taxon>Viridiplantae</taxon>
        <taxon>Streptophyta</taxon>
        <taxon>Embryophyta</taxon>
        <taxon>Tracheophyta</taxon>
        <taxon>Spermatophyta</taxon>
        <taxon>Magnoliopsida</taxon>
        <taxon>Ranunculales</taxon>
        <taxon>Menispermaceae</taxon>
        <taxon>Menispermoideae</taxon>
        <taxon>Cissampelideae</taxon>
        <taxon>Stephania</taxon>
    </lineage>
</organism>
<reference evidence="4 5" key="1">
    <citation type="submission" date="2024-01" db="EMBL/GenBank/DDBJ databases">
        <title>Genome assemblies of Stephania.</title>
        <authorList>
            <person name="Yang L."/>
        </authorList>
    </citation>
    <scope>NUCLEOTIDE SEQUENCE [LARGE SCALE GENOMIC DNA]</scope>
    <source>
        <strain evidence="4">YNDBR</strain>
        <tissue evidence="4">Leaf</tissue>
    </source>
</reference>